<sequence length="117" mass="13112">MNPCQHSSKKDVQQRAGVKLRSLAAVQSSIGATLKNSMITLMVMTPKQCQRFGGFNLKVTVPQSYIPCHSHVTVHYGATLIVEQSPTMLTDEHEDQSGYRKMANQDVLNYPVERKYS</sequence>
<gene>
    <name evidence="1" type="ORF">COCHEDRAFT_1218158</name>
</gene>
<reference evidence="1 2" key="1">
    <citation type="journal article" date="2012" name="PLoS Pathog.">
        <title>Diverse lifestyles and strategies of plant pathogenesis encoded in the genomes of eighteen Dothideomycetes fungi.</title>
        <authorList>
            <person name="Ohm R.A."/>
            <person name="Feau N."/>
            <person name="Henrissat B."/>
            <person name="Schoch C.L."/>
            <person name="Horwitz B.A."/>
            <person name="Barry K.W."/>
            <person name="Condon B.J."/>
            <person name="Copeland A.C."/>
            <person name="Dhillon B."/>
            <person name="Glaser F."/>
            <person name="Hesse C.N."/>
            <person name="Kosti I."/>
            <person name="LaButti K."/>
            <person name="Lindquist E.A."/>
            <person name="Lucas S."/>
            <person name="Salamov A.A."/>
            <person name="Bradshaw R.E."/>
            <person name="Ciuffetti L."/>
            <person name="Hamelin R.C."/>
            <person name="Kema G.H.J."/>
            <person name="Lawrence C."/>
            <person name="Scott J.A."/>
            <person name="Spatafora J.W."/>
            <person name="Turgeon B.G."/>
            <person name="de Wit P.J.G.M."/>
            <person name="Zhong S."/>
            <person name="Goodwin S.B."/>
            <person name="Grigoriev I.V."/>
        </authorList>
    </citation>
    <scope>NUCLEOTIDE SEQUENCE [LARGE SCALE GENOMIC DNA]</scope>
    <source>
        <strain evidence="2">C5 / ATCC 48332 / race O</strain>
    </source>
</reference>
<organism evidence="1 2">
    <name type="scientific">Cochliobolus heterostrophus (strain C5 / ATCC 48332 / race O)</name>
    <name type="common">Southern corn leaf blight fungus</name>
    <name type="synonym">Bipolaris maydis</name>
    <dbReference type="NCBI Taxonomy" id="701091"/>
    <lineage>
        <taxon>Eukaryota</taxon>
        <taxon>Fungi</taxon>
        <taxon>Dikarya</taxon>
        <taxon>Ascomycota</taxon>
        <taxon>Pezizomycotina</taxon>
        <taxon>Dothideomycetes</taxon>
        <taxon>Pleosporomycetidae</taxon>
        <taxon>Pleosporales</taxon>
        <taxon>Pleosporineae</taxon>
        <taxon>Pleosporaceae</taxon>
        <taxon>Bipolaris</taxon>
    </lineage>
</organism>
<accession>M2TXX3</accession>
<proteinExistence type="predicted"/>
<evidence type="ECO:0000313" key="2">
    <source>
        <dbReference type="Proteomes" id="UP000016936"/>
    </source>
</evidence>
<protein>
    <submittedName>
        <fullName evidence="1">Uncharacterized protein</fullName>
    </submittedName>
</protein>
<dbReference type="Proteomes" id="UP000016936">
    <property type="component" value="Unassembled WGS sequence"/>
</dbReference>
<dbReference type="AlphaFoldDB" id="M2TXX3"/>
<dbReference type="HOGENOM" id="CLU_2084627_0_0_1"/>
<dbReference type="EMBL" id="KB445584">
    <property type="protein sequence ID" value="EMD86571.1"/>
    <property type="molecule type" value="Genomic_DNA"/>
</dbReference>
<evidence type="ECO:0000313" key="1">
    <source>
        <dbReference type="EMBL" id="EMD86571.1"/>
    </source>
</evidence>
<name>M2TXX3_COCH5</name>
<reference evidence="2" key="2">
    <citation type="journal article" date="2013" name="PLoS Genet.">
        <title>Comparative genome structure, secondary metabolite, and effector coding capacity across Cochliobolus pathogens.</title>
        <authorList>
            <person name="Condon B.J."/>
            <person name="Leng Y."/>
            <person name="Wu D."/>
            <person name="Bushley K.E."/>
            <person name="Ohm R.A."/>
            <person name="Otillar R."/>
            <person name="Martin J."/>
            <person name="Schackwitz W."/>
            <person name="Grimwood J."/>
            <person name="MohdZainudin N."/>
            <person name="Xue C."/>
            <person name="Wang R."/>
            <person name="Manning V.A."/>
            <person name="Dhillon B."/>
            <person name="Tu Z.J."/>
            <person name="Steffenson B.J."/>
            <person name="Salamov A."/>
            <person name="Sun H."/>
            <person name="Lowry S."/>
            <person name="LaButti K."/>
            <person name="Han J."/>
            <person name="Copeland A."/>
            <person name="Lindquist E."/>
            <person name="Barry K."/>
            <person name="Schmutz J."/>
            <person name="Baker S.E."/>
            <person name="Ciuffetti L.M."/>
            <person name="Grigoriev I.V."/>
            <person name="Zhong S."/>
            <person name="Turgeon B.G."/>
        </authorList>
    </citation>
    <scope>NUCLEOTIDE SEQUENCE [LARGE SCALE GENOMIC DNA]</scope>
    <source>
        <strain evidence="2">C5 / ATCC 48332 / race O</strain>
    </source>
</reference>
<keyword evidence="2" id="KW-1185">Reference proteome</keyword>